<dbReference type="SMART" id="SM00466">
    <property type="entry name" value="SRA"/>
    <property type="match status" value="1"/>
</dbReference>
<dbReference type="PANTHER" id="PTHR45660:SF13">
    <property type="entry name" value="HISTONE-LYSINE N-METHYLTRANSFERASE SETMAR"/>
    <property type="match status" value="1"/>
</dbReference>
<dbReference type="Pfam" id="PF05033">
    <property type="entry name" value="Pre-SET"/>
    <property type="match status" value="1"/>
</dbReference>
<dbReference type="AlphaFoldDB" id="A0A0K9PDY5"/>
<dbReference type="InterPro" id="IPR036987">
    <property type="entry name" value="SRA-YDG_sf"/>
</dbReference>
<dbReference type="InterPro" id="IPR046341">
    <property type="entry name" value="SET_dom_sf"/>
</dbReference>
<dbReference type="PROSITE" id="PS50868">
    <property type="entry name" value="POST_SET"/>
    <property type="match status" value="1"/>
</dbReference>
<dbReference type="Proteomes" id="UP000036987">
    <property type="component" value="Unassembled WGS sequence"/>
</dbReference>
<feature type="compositionally biased region" description="Basic residues" evidence="9">
    <location>
        <begin position="83"/>
        <end position="93"/>
    </location>
</feature>
<evidence type="ECO:0000313" key="15">
    <source>
        <dbReference type="Proteomes" id="UP000036987"/>
    </source>
</evidence>
<dbReference type="OMA" id="YTFCASC"/>
<dbReference type="PROSITE" id="PS51015">
    <property type="entry name" value="YDG"/>
    <property type="match status" value="1"/>
</dbReference>
<dbReference type="Gene3D" id="2.170.270.10">
    <property type="entry name" value="SET domain"/>
    <property type="match status" value="1"/>
</dbReference>
<evidence type="ECO:0000256" key="1">
    <source>
        <dbReference type="ARBA" id="ARBA00004286"/>
    </source>
</evidence>
<gene>
    <name evidence="14" type="ORF">ZOSMA_29G00890</name>
</gene>
<evidence type="ECO:0000256" key="8">
    <source>
        <dbReference type="PROSITE-ProRule" id="PRU00358"/>
    </source>
</evidence>
<dbReference type="SMART" id="SM00317">
    <property type="entry name" value="SET"/>
    <property type="match status" value="1"/>
</dbReference>
<dbReference type="GO" id="GO:0008270">
    <property type="term" value="F:zinc ion binding"/>
    <property type="evidence" value="ECO:0007669"/>
    <property type="project" value="InterPro"/>
</dbReference>
<dbReference type="GO" id="GO:0005694">
    <property type="term" value="C:chromosome"/>
    <property type="evidence" value="ECO:0007669"/>
    <property type="project" value="UniProtKB-SubCell"/>
</dbReference>
<dbReference type="InterPro" id="IPR025794">
    <property type="entry name" value="H3-K9-MeTrfase_plant"/>
</dbReference>
<keyword evidence="15" id="KW-1185">Reference proteome</keyword>
<evidence type="ECO:0000256" key="6">
    <source>
        <dbReference type="ARBA" id="ARBA00022853"/>
    </source>
</evidence>
<keyword evidence="4 14" id="KW-0808">Transferase</keyword>
<dbReference type="PROSITE" id="PS50867">
    <property type="entry name" value="PRE_SET"/>
    <property type="match status" value="1"/>
</dbReference>
<feature type="domain" description="SET" evidence="10">
    <location>
        <begin position="460"/>
        <end position="601"/>
    </location>
</feature>
<dbReference type="Pfam" id="PF00856">
    <property type="entry name" value="SET"/>
    <property type="match status" value="1"/>
</dbReference>
<dbReference type="InterPro" id="IPR003616">
    <property type="entry name" value="Post-SET_dom"/>
</dbReference>
<name>A0A0K9PDY5_ZOSMR</name>
<dbReference type="EMBL" id="LFYR01000980">
    <property type="protein sequence ID" value="KMZ66440.1"/>
    <property type="molecule type" value="Genomic_DNA"/>
</dbReference>
<keyword evidence="5" id="KW-0949">S-adenosyl-L-methionine</keyword>
<evidence type="ECO:0000256" key="2">
    <source>
        <dbReference type="ARBA" id="ARBA00022454"/>
    </source>
</evidence>
<evidence type="ECO:0000256" key="7">
    <source>
        <dbReference type="ARBA" id="ARBA00023242"/>
    </source>
</evidence>
<dbReference type="GO" id="GO:0003690">
    <property type="term" value="F:double-stranded DNA binding"/>
    <property type="evidence" value="ECO:0000318"/>
    <property type="project" value="GO_Central"/>
</dbReference>
<feature type="domain" description="Post-SET" evidence="12">
    <location>
        <begin position="606"/>
        <end position="622"/>
    </location>
</feature>
<evidence type="ECO:0000259" key="10">
    <source>
        <dbReference type="PROSITE" id="PS50280"/>
    </source>
</evidence>
<reference evidence="15" key="1">
    <citation type="journal article" date="2016" name="Nature">
        <title>The genome of the seagrass Zostera marina reveals angiosperm adaptation to the sea.</title>
        <authorList>
            <person name="Olsen J.L."/>
            <person name="Rouze P."/>
            <person name="Verhelst B."/>
            <person name="Lin Y.-C."/>
            <person name="Bayer T."/>
            <person name="Collen J."/>
            <person name="Dattolo E."/>
            <person name="De Paoli E."/>
            <person name="Dittami S."/>
            <person name="Maumus F."/>
            <person name="Michel G."/>
            <person name="Kersting A."/>
            <person name="Lauritano C."/>
            <person name="Lohaus R."/>
            <person name="Toepel M."/>
            <person name="Tonon T."/>
            <person name="Vanneste K."/>
            <person name="Amirebrahimi M."/>
            <person name="Brakel J."/>
            <person name="Bostroem C."/>
            <person name="Chovatia M."/>
            <person name="Grimwood J."/>
            <person name="Jenkins J.W."/>
            <person name="Jueterbock A."/>
            <person name="Mraz A."/>
            <person name="Stam W.T."/>
            <person name="Tice H."/>
            <person name="Bornberg-Bauer E."/>
            <person name="Green P.J."/>
            <person name="Pearson G.A."/>
            <person name="Procaccini G."/>
            <person name="Duarte C.M."/>
            <person name="Schmutz J."/>
            <person name="Reusch T.B.H."/>
            <person name="Van de Peer Y."/>
        </authorList>
    </citation>
    <scope>NUCLEOTIDE SEQUENCE [LARGE SCALE GENOMIC DNA]</scope>
    <source>
        <strain evidence="15">cv. Finnish</strain>
    </source>
</reference>
<evidence type="ECO:0000313" key="14">
    <source>
        <dbReference type="EMBL" id="KMZ66440.1"/>
    </source>
</evidence>
<feature type="compositionally biased region" description="Polar residues" evidence="9">
    <location>
        <begin position="34"/>
        <end position="57"/>
    </location>
</feature>
<dbReference type="InterPro" id="IPR007728">
    <property type="entry name" value="Pre-SET_dom"/>
</dbReference>
<dbReference type="GO" id="GO:0032259">
    <property type="term" value="P:methylation"/>
    <property type="evidence" value="ECO:0007669"/>
    <property type="project" value="UniProtKB-KW"/>
</dbReference>
<feature type="compositionally biased region" description="Polar residues" evidence="9">
    <location>
        <begin position="1"/>
        <end position="10"/>
    </location>
</feature>
<keyword evidence="7 8" id="KW-0539">Nucleus</keyword>
<dbReference type="SMART" id="SM00468">
    <property type="entry name" value="PreSET"/>
    <property type="match status" value="1"/>
</dbReference>
<dbReference type="InterPro" id="IPR051357">
    <property type="entry name" value="H3K9_HMTase_SUVAR3-9"/>
</dbReference>
<keyword evidence="6" id="KW-0156">Chromatin regulator</keyword>
<keyword evidence="2" id="KW-0158">Chromosome</keyword>
<dbReference type="GO" id="GO:0042054">
    <property type="term" value="F:histone methyltransferase activity"/>
    <property type="evidence" value="ECO:0000318"/>
    <property type="project" value="GO_Central"/>
</dbReference>
<evidence type="ECO:0000256" key="3">
    <source>
        <dbReference type="ARBA" id="ARBA00022603"/>
    </source>
</evidence>
<keyword evidence="3 14" id="KW-0489">Methyltransferase</keyword>
<feature type="domain" description="YDG" evidence="13">
    <location>
        <begin position="166"/>
        <end position="311"/>
    </location>
</feature>
<sequence length="622" mass="69938">MSTDQSSDGNSVVKDAMPVNYKDLGSSVPKKFTSAATGELSNPSTNYTSENLPSTVTFPVEARRNQGRKRKNDQNNDTDGNYKKIRRTGKKNKPSKDNTDTEYFSIGSSSSTPREKCAMILSMYDCIRRRLNQIDEAENGTRNSHSMASTIMTDNKLKIEVQNPIGTIPGVEVGDIYYFRFEMILVGLHVQVMSGIDTITNNNDKERLAISVVYSGKYGNNMEDDDPNILYYNGQGGNNGKSDQKLEGGNLGMERSMHKSNPIRVIRGIPMKSINGASGKIYVYDGLYEIDEFWSSRNDEGFKCIKFKMVRKSGQPEVYGLWKKLDMWRRNPASRGNMVTIKDLSSGIERYPVCVVNEIDADKEPDSFTYMNRNLYAKSNPTEPIFGCDCTGTGTGFRSGSGICSFDKPNCNCLHQNDGVFPYSSTGILTFRKPLIYECTSSCQCSLKCPNRLTQTPAKLHFEVFKTENTGWGLRSWDPIRSGTFVCEYTGSIIELTDENKKDRYLFDTASEDMSEFKWNNGVELFGEPAVEASKVKTTTDSLLISSLKFGNVSRFINHSCKPNLFWQLVQQDHGENGYPHIMFFAVQHIPPMTELTFDYGKMGRRKDKCFCGTDNCRGVFG</sequence>
<feature type="domain" description="Pre-SET" evidence="11">
    <location>
        <begin position="386"/>
        <end position="457"/>
    </location>
</feature>
<evidence type="ECO:0000256" key="5">
    <source>
        <dbReference type="ARBA" id="ARBA00022691"/>
    </source>
</evidence>
<feature type="region of interest" description="Disordered" evidence="9">
    <location>
        <begin position="1"/>
        <end position="108"/>
    </location>
</feature>
<dbReference type="PROSITE" id="PS50280">
    <property type="entry name" value="SET"/>
    <property type="match status" value="1"/>
</dbReference>
<dbReference type="InterPro" id="IPR003105">
    <property type="entry name" value="SRA_YDG"/>
</dbReference>
<evidence type="ECO:0000256" key="4">
    <source>
        <dbReference type="ARBA" id="ARBA00022679"/>
    </source>
</evidence>
<dbReference type="PANTHER" id="PTHR45660">
    <property type="entry name" value="HISTONE-LYSINE N-METHYLTRANSFERASE SETMAR"/>
    <property type="match status" value="1"/>
</dbReference>
<dbReference type="Gene3D" id="2.30.280.10">
    <property type="entry name" value="SRA-YDG"/>
    <property type="match status" value="1"/>
</dbReference>
<proteinExistence type="predicted"/>
<dbReference type="GO" id="GO:0005634">
    <property type="term" value="C:nucleus"/>
    <property type="evidence" value="ECO:0007669"/>
    <property type="project" value="UniProtKB-SubCell"/>
</dbReference>
<evidence type="ECO:0000259" key="11">
    <source>
        <dbReference type="PROSITE" id="PS50867"/>
    </source>
</evidence>
<dbReference type="OrthoDB" id="5792673at2759"/>
<dbReference type="InterPro" id="IPR015947">
    <property type="entry name" value="PUA-like_sf"/>
</dbReference>
<dbReference type="PROSITE" id="PS51575">
    <property type="entry name" value="SAM_MT43_SUVAR39_2"/>
    <property type="match status" value="1"/>
</dbReference>
<dbReference type="STRING" id="29655.A0A0K9PDY5"/>
<comment type="subcellular location">
    <subcellularLocation>
        <location evidence="1">Chromosome</location>
    </subcellularLocation>
    <subcellularLocation>
        <location evidence="8">Nucleus</location>
    </subcellularLocation>
</comment>
<dbReference type="Pfam" id="PF02182">
    <property type="entry name" value="SAD_SRA"/>
    <property type="match status" value="1"/>
</dbReference>
<comment type="caution">
    <text evidence="14">The sequence shown here is derived from an EMBL/GenBank/DDBJ whole genome shotgun (WGS) entry which is preliminary data.</text>
</comment>
<organism evidence="14 15">
    <name type="scientific">Zostera marina</name>
    <name type="common">Eelgrass</name>
    <dbReference type="NCBI Taxonomy" id="29655"/>
    <lineage>
        <taxon>Eukaryota</taxon>
        <taxon>Viridiplantae</taxon>
        <taxon>Streptophyta</taxon>
        <taxon>Embryophyta</taxon>
        <taxon>Tracheophyta</taxon>
        <taxon>Spermatophyta</taxon>
        <taxon>Magnoliopsida</taxon>
        <taxon>Liliopsida</taxon>
        <taxon>Zosteraceae</taxon>
        <taxon>Zostera</taxon>
    </lineage>
</organism>
<evidence type="ECO:0000259" key="12">
    <source>
        <dbReference type="PROSITE" id="PS50868"/>
    </source>
</evidence>
<dbReference type="InterPro" id="IPR001214">
    <property type="entry name" value="SET_dom"/>
</dbReference>
<dbReference type="SUPFAM" id="SSF88697">
    <property type="entry name" value="PUA domain-like"/>
    <property type="match status" value="1"/>
</dbReference>
<evidence type="ECO:0000259" key="13">
    <source>
        <dbReference type="PROSITE" id="PS51015"/>
    </source>
</evidence>
<evidence type="ECO:0000256" key="9">
    <source>
        <dbReference type="SAM" id="MobiDB-lite"/>
    </source>
</evidence>
<protein>
    <submittedName>
        <fullName evidence="14">Histone-lysine N-methyltransferase</fullName>
    </submittedName>
</protein>
<dbReference type="SUPFAM" id="SSF82199">
    <property type="entry name" value="SET domain"/>
    <property type="match status" value="1"/>
</dbReference>
<accession>A0A0K9PDY5</accession>